<evidence type="ECO:0000313" key="2">
    <source>
        <dbReference type="Proteomes" id="UP000014680"/>
    </source>
</evidence>
<organism evidence="1 2">
    <name type="scientific">Entamoeba invadens IP1</name>
    <dbReference type="NCBI Taxonomy" id="370355"/>
    <lineage>
        <taxon>Eukaryota</taxon>
        <taxon>Amoebozoa</taxon>
        <taxon>Evosea</taxon>
        <taxon>Archamoebae</taxon>
        <taxon>Mastigamoebida</taxon>
        <taxon>Entamoebidae</taxon>
        <taxon>Entamoeba</taxon>
    </lineage>
</organism>
<evidence type="ECO:0000313" key="1">
    <source>
        <dbReference type="EMBL" id="ELP89298.1"/>
    </source>
</evidence>
<dbReference type="Proteomes" id="UP000014680">
    <property type="component" value="Unassembled WGS sequence"/>
</dbReference>
<reference evidence="1 2" key="1">
    <citation type="submission" date="2012-10" db="EMBL/GenBank/DDBJ databases">
        <authorList>
            <person name="Zafar N."/>
            <person name="Inman J."/>
            <person name="Hall N."/>
            <person name="Lorenzi H."/>
            <person name="Caler E."/>
        </authorList>
    </citation>
    <scope>NUCLEOTIDE SEQUENCE [LARGE SCALE GENOMIC DNA]</scope>
    <source>
        <strain evidence="1 2">IP1</strain>
    </source>
</reference>
<gene>
    <name evidence="1" type="ORF">EIN_045220</name>
</gene>
<proteinExistence type="predicted"/>
<dbReference type="GeneID" id="14888279"/>
<dbReference type="VEuPathDB" id="AmoebaDB:EIN_045220"/>
<protein>
    <submittedName>
        <fullName evidence="1">Uncharacterized protein</fullName>
    </submittedName>
</protein>
<accession>A0A0A1UAW3</accession>
<dbReference type="EMBL" id="KB206664">
    <property type="protein sequence ID" value="ELP89298.1"/>
    <property type="molecule type" value="Genomic_DNA"/>
</dbReference>
<name>A0A0A1UAW3_ENTIV</name>
<sequence>MLALLLFVTIASARYLVLTGGAIQKLGRCYVGNGLTYQKVELNGYFLNSFTSNDCDNWLPTGSSLVNYPVVYSLYDYIAVKYSYDKKGCENTVDKAKPTEQLYTDVCTSLGVGSTRYAIEGNKLVLKTFTNTDCTGTFTLSVESEELDKCVDKSTYSYKITSGAFEVFALLALALAFLF</sequence>
<dbReference type="AlphaFoldDB" id="A0A0A1UAW3"/>
<keyword evidence="2" id="KW-1185">Reference proteome</keyword>
<dbReference type="KEGG" id="eiv:EIN_045220"/>
<dbReference type="RefSeq" id="XP_004256069.1">
    <property type="nucleotide sequence ID" value="XM_004256021.1"/>
</dbReference>